<proteinExistence type="predicted"/>
<dbReference type="PROSITE" id="PS51257">
    <property type="entry name" value="PROKAR_LIPOPROTEIN"/>
    <property type="match status" value="1"/>
</dbReference>
<reference evidence="3 4" key="1">
    <citation type="submission" date="2018-03" db="EMBL/GenBank/DDBJ databases">
        <title>Draft Genome Sequences of the Obligatory Marine Myxobacteria Enhygromyxa salina SWB007.</title>
        <authorList>
            <person name="Poehlein A."/>
            <person name="Moghaddam J.A."/>
            <person name="Harms H."/>
            <person name="Alanjari M."/>
            <person name="Koenig G.M."/>
            <person name="Daniel R."/>
            <person name="Schaeberle T.F."/>
        </authorList>
    </citation>
    <scope>NUCLEOTIDE SEQUENCE [LARGE SCALE GENOMIC DNA]</scope>
    <source>
        <strain evidence="3 4">SWB007</strain>
    </source>
</reference>
<dbReference type="EMBL" id="PVNL01000088">
    <property type="protein sequence ID" value="PRQ05932.1"/>
    <property type="molecule type" value="Genomic_DNA"/>
</dbReference>
<comment type="caution">
    <text evidence="3">The sequence shown here is derived from an EMBL/GenBank/DDBJ whole genome shotgun (WGS) entry which is preliminary data.</text>
</comment>
<evidence type="ECO:0000313" key="3">
    <source>
        <dbReference type="EMBL" id="PRQ05932.1"/>
    </source>
</evidence>
<protein>
    <recommendedName>
        <fullName evidence="5">Lipoprotein</fullName>
    </recommendedName>
</protein>
<evidence type="ECO:0000256" key="1">
    <source>
        <dbReference type="SAM" id="MobiDB-lite"/>
    </source>
</evidence>
<gene>
    <name evidence="3" type="ORF">ENSA7_43480</name>
</gene>
<sequence>MQRPTKLLITSLAVLLACTSQDASAPKADSPATGTTPDPVATEPAVQLPDGAELLAAHVEAAGGADKIAKFDTIHAAGTVDTGEQKLRGTMQMWWQKGGKFYLEQEVEGVGKSRAGYDGTNIWIDDPITGLRILEGEEAQSYLQSSLMFPGHDWQQHFSAANTLGKVSDDGVEVWEVELVSKGGPNVVIGLDAKTKLIHYMKTTQVTPMGPLPIVAYAEDYEAVEGYLFSMNKRSSIKALIELKEAITTFEVNVEIDPSSFLFPSQRELVPADPTEQPKVEPPAEAPPKPAPN</sequence>
<name>A0A2S9YLI9_9BACT</name>
<feature type="signal peptide" evidence="2">
    <location>
        <begin position="1"/>
        <end position="25"/>
    </location>
</feature>
<feature type="region of interest" description="Disordered" evidence="1">
    <location>
        <begin position="23"/>
        <end position="43"/>
    </location>
</feature>
<dbReference type="RefSeq" id="WP_146157985.1">
    <property type="nucleotide sequence ID" value="NZ_PVNL01000088.1"/>
</dbReference>
<feature type="region of interest" description="Disordered" evidence="1">
    <location>
        <begin position="265"/>
        <end position="293"/>
    </location>
</feature>
<dbReference type="AlphaFoldDB" id="A0A2S9YLI9"/>
<feature type="chain" id="PRO_5015698891" description="Lipoprotein" evidence="2">
    <location>
        <begin position="26"/>
        <end position="293"/>
    </location>
</feature>
<evidence type="ECO:0000313" key="4">
    <source>
        <dbReference type="Proteomes" id="UP000238823"/>
    </source>
</evidence>
<accession>A0A2S9YLI9</accession>
<evidence type="ECO:0008006" key="5">
    <source>
        <dbReference type="Google" id="ProtNLM"/>
    </source>
</evidence>
<organism evidence="3 4">
    <name type="scientific">Enhygromyxa salina</name>
    <dbReference type="NCBI Taxonomy" id="215803"/>
    <lineage>
        <taxon>Bacteria</taxon>
        <taxon>Pseudomonadati</taxon>
        <taxon>Myxococcota</taxon>
        <taxon>Polyangia</taxon>
        <taxon>Nannocystales</taxon>
        <taxon>Nannocystaceae</taxon>
        <taxon>Enhygromyxa</taxon>
    </lineage>
</organism>
<dbReference type="Proteomes" id="UP000238823">
    <property type="component" value="Unassembled WGS sequence"/>
</dbReference>
<evidence type="ECO:0000256" key="2">
    <source>
        <dbReference type="SAM" id="SignalP"/>
    </source>
</evidence>
<feature type="compositionally biased region" description="Pro residues" evidence="1">
    <location>
        <begin position="280"/>
        <end position="293"/>
    </location>
</feature>
<dbReference type="OrthoDB" id="5503130at2"/>
<keyword evidence="2" id="KW-0732">Signal</keyword>